<proteinExistence type="predicted"/>
<gene>
    <name evidence="2" type="ORF">VQ02_12505</name>
</gene>
<dbReference type="EMBL" id="LABY01000080">
    <property type="protein sequence ID" value="KMO37763.1"/>
    <property type="molecule type" value="Genomic_DNA"/>
</dbReference>
<evidence type="ECO:0000256" key="1">
    <source>
        <dbReference type="SAM" id="MobiDB-lite"/>
    </source>
</evidence>
<organism evidence="2 3">
    <name type="scientific">Methylobacterium variabile</name>
    <dbReference type="NCBI Taxonomy" id="298794"/>
    <lineage>
        <taxon>Bacteria</taxon>
        <taxon>Pseudomonadati</taxon>
        <taxon>Pseudomonadota</taxon>
        <taxon>Alphaproteobacteria</taxon>
        <taxon>Hyphomicrobiales</taxon>
        <taxon>Methylobacteriaceae</taxon>
        <taxon>Methylobacterium</taxon>
    </lineage>
</organism>
<dbReference type="OrthoDB" id="9804145at2"/>
<feature type="compositionally biased region" description="Low complexity" evidence="1">
    <location>
        <begin position="1"/>
        <end position="15"/>
    </location>
</feature>
<sequence length="115" mass="12504">MAEAALQNRLAAAPDAGERQRLPHGRSQGFAHLLGAGLRRHGEPDQPVVEELGVPQVSWVGTRRHLDDGQADPIQVEVNAERPTRHGGYGWDCPGSVVLAHFAWMAVDRLGPMMV</sequence>
<protein>
    <submittedName>
        <fullName evidence="2">Uncharacterized protein</fullName>
    </submittedName>
</protein>
<evidence type="ECO:0000313" key="3">
    <source>
        <dbReference type="Proteomes" id="UP000035955"/>
    </source>
</evidence>
<dbReference type="Proteomes" id="UP000035955">
    <property type="component" value="Unassembled WGS sequence"/>
</dbReference>
<feature type="region of interest" description="Disordered" evidence="1">
    <location>
        <begin position="1"/>
        <end position="26"/>
    </location>
</feature>
<reference evidence="2 3" key="1">
    <citation type="submission" date="2015-03" db="EMBL/GenBank/DDBJ databases">
        <title>Genome sequencing of Methylobacterium variabile DSM 16961.</title>
        <authorList>
            <person name="Chaudhry V."/>
            <person name="Patil P.B."/>
        </authorList>
    </citation>
    <scope>NUCLEOTIDE SEQUENCE [LARGE SCALE GENOMIC DNA]</scope>
    <source>
        <strain evidence="2 3">DSM 16961</strain>
    </source>
</reference>
<dbReference type="AlphaFoldDB" id="A0A0J6SWP1"/>
<comment type="caution">
    <text evidence="2">The sequence shown here is derived from an EMBL/GenBank/DDBJ whole genome shotgun (WGS) entry which is preliminary data.</text>
</comment>
<keyword evidence="3" id="KW-1185">Reference proteome</keyword>
<name>A0A0J6SWP1_9HYPH</name>
<evidence type="ECO:0000313" key="2">
    <source>
        <dbReference type="EMBL" id="KMO37763.1"/>
    </source>
</evidence>
<dbReference type="RefSeq" id="WP_048444523.1">
    <property type="nucleotide sequence ID" value="NZ_LABY01000080.1"/>
</dbReference>
<accession>A0A0J6SWP1</accession>